<dbReference type="EMBL" id="ML735007">
    <property type="protein sequence ID" value="KAB8202204.1"/>
    <property type="molecule type" value="Genomic_DNA"/>
</dbReference>
<protein>
    <recommendedName>
        <fullName evidence="3">Alanine racemase N-terminal domain-containing protein</fullName>
    </recommendedName>
</protein>
<proteinExistence type="predicted"/>
<evidence type="ECO:0000313" key="1">
    <source>
        <dbReference type="EMBL" id="KAB8202204.1"/>
    </source>
</evidence>
<dbReference type="InterPro" id="IPR029066">
    <property type="entry name" value="PLP-binding_barrel"/>
</dbReference>
<organism evidence="1 2">
    <name type="scientific">Aspergillus parasiticus</name>
    <dbReference type="NCBI Taxonomy" id="5067"/>
    <lineage>
        <taxon>Eukaryota</taxon>
        <taxon>Fungi</taxon>
        <taxon>Dikarya</taxon>
        <taxon>Ascomycota</taxon>
        <taxon>Pezizomycotina</taxon>
        <taxon>Eurotiomycetes</taxon>
        <taxon>Eurotiomycetidae</taxon>
        <taxon>Eurotiales</taxon>
        <taxon>Aspergillaceae</taxon>
        <taxon>Aspergillus</taxon>
        <taxon>Aspergillus subgen. Circumdati</taxon>
    </lineage>
</organism>
<dbReference type="AlphaFoldDB" id="A0A5N6DAB0"/>
<accession>A0A5N6DAB0</accession>
<keyword evidence="2" id="KW-1185">Reference proteome</keyword>
<gene>
    <name evidence="1" type="ORF">BDV34DRAFT_201304</name>
</gene>
<dbReference type="Proteomes" id="UP000326532">
    <property type="component" value="Unassembled WGS sequence"/>
</dbReference>
<dbReference type="VEuPathDB" id="FungiDB:BDV34DRAFT_201304"/>
<sequence length="60" mass="6740">MTFQPQLRDSYVGKDVGDVPKPALVLDAAIIKRHCKAMIRTVKELGVAFRAHVKSHKVRL</sequence>
<evidence type="ECO:0008006" key="3">
    <source>
        <dbReference type="Google" id="ProtNLM"/>
    </source>
</evidence>
<name>A0A5N6DAB0_ASPPA</name>
<evidence type="ECO:0000313" key="2">
    <source>
        <dbReference type="Proteomes" id="UP000326532"/>
    </source>
</evidence>
<reference evidence="1 2" key="1">
    <citation type="submission" date="2019-04" db="EMBL/GenBank/DDBJ databases">
        <title>Fungal friends and foes A comparative genomics study of 23 Aspergillus species from section Flavi.</title>
        <authorList>
            <consortium name="DOE Joint Genome Institute"/>
            <person name="Kjaerbolling I."/>
            <person name="Vesth T.C."/>
            <person name="Frisvad J.C."/>
            <person name="Nybo J.L."/>
            <person name="Theobald S."/>
            <person name="Kildgaard S."/>
            <person name="Petersen T.I."/>
            <person name="Kuo A."/>
            <person name="Sato A."/>
            <person name="Lyhne E.K."/>
            <person name="Kogle M.E."/>
            <person name="Wiebenga A."/>
            <person name="Kun R.S."/>
            <person name="Lubbers R.J."/>
            <person name="Makela M.R."/>
            <person name="Barry K."/>
            <person name="Chovatia M."/>
            <person name="Clum A."/>
            <person name="Daum C."/>
            <person name="Haridas S."/>
            <person name="He G."/>
            <person name="LaButti K."/>
            <person name="Lipzen A."/>
            <person name="Mondo S."/>
            <person name="Pangilinan J."/>
            <person name="Riley R."/>
            <person name="Salamov A."/>
            <person name="Simmons B.A."/>
            <person name="Magnuson J.K."/>
            <person name="Henrissat B."/>
            <person name="Mortensen U.H."/>
            <person name="Larsen T.O."/>
            <person name="De vries R.P."/>
            <person name="Grigoriev I.V."/>
            <person name="Machida M."/>
            <person name="Baker S.E."/>
            <person name="Andersen M.R."/>
        </authorList>
    </citation>
    <scope>NUCLEOTIDE SEQUENCE [LARGE SCALE GENOMIC DNA]</scope>
    <source>
        <strain evidence="1 2">CBS 117618</strain>
    </source>
</reference>
<dbReference type="Gene3D" id="3.20.20.10">
    <property type="entry name" value="Alanine racemase"/>
    <property type="match status" value="1"/>
</dbReference>